<dbReference type="RefSeq" id="WP_124844783.1">
    <property type="nucleotide sequence ID" value="NZ_RQZG01000008.1"/>
</dbReference>
<gene>
    <name evidence="1" type="ORF">EII34_08810</name>
</gene>
<name>A0A3P1T675_9ACTN</name>
<sequence length="295" mass="31801">MTRIEAAQQAVGGIAVGASHAGIRAEVPGFPGLETGTSRQWNGQSVTVVVWLDCEWFFEDGSLVAIGTVENSDGRTVDGIAPGQRISEAEEYLGQPIAQLTEDDSRVRVYPANQTGLHWRVVTGTDDVIRRIVLCRCAPTPDALVLSFEGLGQWKISGAGLVERGDLVPEAGICEGWLIPTGYEDDGFTIRRLDLAEGTAPYEIWVATPASGKQSPVVTYAGARIGMSLAEVKKLHPDLRFERKGGEPGGEPVAVVRSGERELIFLSQTIGDVADTAVVDQMIVRDWHPELYGEC</sequence>
<dbReference type="Proteomes" id="UP000280819">
    <property type="component" value="Unassembled WGS sequence"/>
</dbReference>
<comment type="caution">
    <text evidence="1">The sequence shown here is derived from an EMBL/GenBank/DDBJ whole genome shotgun (WGS) entry which is preliminary data.</text>
</comment>
<evidence type="ECO:0000313" key="2">
    <source>
        <dbReference type="Proteomes" id="UP000280819"/>
    </source>
</evidence>
<proteinExistence type="predicted"/>
<dbReference type="EMBL" id="RQZG01000008">
    <property type="protein sequence ID" value="RRD05007.1"/>
    <property type="molecule type" value="Genomic_DNA"/>
</dbReference>
<organism evidence="1 2">
    <name type="scientific">Arachnia propionica</name>
    <dbReference type="NCBI Taxonomy" id="1750"/>
    <lineage>
        <taxon>Bacteria</taxon>
        <taxon>Bacillati</taxon>
        <taxon>Actinomycetota</taxon>
        <taxon>Actinomycetes</taxon>
        <taxon>Propionibacteriales</taxon>
        <taxon>Propionibacteriaceae</taxon>
        <taxon>Arachnia</taxon>
    </lineage>
</organism>
<reference evidence="1 2" key="1">
    <citation type="submission" date="2018-11" db="EMBL/GenBank/DDBJ databases">
        <title>Genomes From Bacteria Associated with the Canine Oral Cavity: a Test Case for Automated Genome-Based Taxonomic Assignment.</title>
        <authorList>
            <person name="Coil D.A."/>
            <person name="Jospin G."/>
            <person name="Darling A.E."/>
            <person name="Wallis C."/>
            <person name="Davis I.J."/>
            <person name="Harris S."/>
            <person name="Eisen J.A."/>
            <person name="Holcombe L.J."/>
            <person name="O'Flynn C."/>
        </authorList>
    </citation>
    <scope>NUCLEOTIDE SEQUENCE [LARGE SCALE GENOMIC DNA]</scope>
    <source>
        <strain evidence="1 2">OH887_COT-365</strain>
    </source>
</reference>
<accession>A0A3P1T675</accession>
<dbReference type="AlphaFoldDB" id="A0A3P1T675"/>
<protein>
    <submittedName>
        <fullName evidence="1">Uncharacterized protein</fullName>
    </submittedName>
</protein>
<dbReference type="OrthoDB" id="3718593at2"/>
<evidence type="ECO:0000313" key="1">
    <source>
        <dbReference type="EMBL" id="RRD05007.1"/>
    </source>
</evidence>